<sequence>MNTFSNFITEDQRLVILRSLADYNGELGESVLQDCLDDYGHKVSRDTVHTHIAWLAEQGLVRLRTLINGYYIAELTGRGQDVAEGRSTAPGVKKPRARD</sequence>
<organism evidence="1">
    <name type="scientific">Salmonella enterica</name>
    <name type="common">Salmonella choleraesuis</name>
    <dbReference type="NCBI Taxonomy" id="28901"/>
    <lineage>
        <taxon>Bacteria</taxon>
        <taxon>Pseudomonadati</taxon>
        <taxon>Pseudomonadota</taxon>
        <taxon>Gammaproteobacteria</taxon>
        <taxon>Enterobacterales</taxon>
        <taxon>Enterobacteriaceae</taxon>
        <taxon>Salmonella</taxon>
    </lineage>
</organism>
<comment type="caution">
    <text evidence="1">The sequence shown here is derived from an EMBL/GenBank/DDBJ whole genome shotgun (WGS) entry which is preliminary data.</text>
</comment>
<dbReference type="EMBL" id="DAAUNW010000005">
    <property type="protein sequence ID" value="HAF2209655.1"/>
    <property type="molecule type" value="Genomic_DNA"/>
</dbReference>
<name>A0A743U0V4_SALER</name>
<dbReference type="AlphaFoldDB" id="A0A743U0V4"/>
<reference evidence="1" key="1">
    <citation type="journal article" date="2018" name="Genome Biol.">
        <title>SKESA: strategic k-mer extension for scrupulous assemblies.</title>
        <authorList>
            <person name="Souvorov A."/>
            <person name="Agarwala R."/>
            <person name="Lipman D.J."/>
        </authorList>
    </citation>
    <scope>NUCLEOTIDE SEQUENCE</scope>
    <source>
        <strain evidence="1">MA.GW_S00744-09</strain>
    </source>
</reference>
<dbReference type="SUPFAM" id="SSF46785">
    <property type="entry name" value="Winged helix' DNA-binding domain"/>
    <property type="match status" value="1"/>
</dbReference>
<proteinExistence type="predicted"/>
<protein>
    <submittedName>
        <fullName evidence="1">ArsR family transcriptional regulator</fullName>
    </submittedName>
</protein>
<gene>
    <name evidence="1" type="ORF">G9E81_002299</name>
</gene>
<evidence type="ECO:0000313" key="1">
    <source>
        <dbReference type="EMBL" id="HAF2209655.1"/>
    </source>
</evidence>
<accession>A0A743U0V4</accession>
<dbReference type="InterPro" id="IPR036390">
    <property type="entry name" value="WH_DNA-bd_sf"/>
</dbReference>
<reference evidence="1" key="2">
    <citation type="submission" date="2020-02" db="EMBL/GenBank/DDBJ databases">
        <authorList>
            <consortium name="NCBI Pathogen Detection Project"/>
        </authorList>
    </citation>
    <scope>NUCLEOTIDE SEQUENCE</scope>
    <source>
        <strain evidence="1">MA.GW_S00744-09</strain>
    </source>
</reference>